<dbReference type="InterPro" id="IPR002104">
    <property type="entry name" value="Integrase_catalytic"/>
</dbReference>
<evidence type="ECO:0000259" key="2">
    <source>
        <dbReference type="PROSITE" id="PS51898"/>
    </source>
</evidence>
<keyword evidence="1" id="KW-0233">DNA recombination</keyword>
<dbReference type="PROSITE" id="PS51898">
    <property type="entry name" value="TYR_RECOMBINASE"/>
    <property type="match status" value="1"/>
</dbReference>
<dbReference type="OrthoDB" id="9814722at2"/>
<comment type="caution">
    <text evidence="3">The sequence shown here is derived from an EMBL/GenBank/DDBJ whole genome shotgun (WGS) entry which is preliminary data.</text>
</comment>
<name>A0A2J7TCD7_METSI</name>
<dbReference type="Proteomes" id="UP000236286">
    <property type="component" value="Unassembled WGS sequence"/>
</dbReference>
<dbReference type="InterPro" id="IPR011010">
    <property type="entry name" value="DNA_brk_join_enz"/>
</dbReference>
<feature type="domain" description="Tyr recombinase" evidence="2">
    <location>
        <begin position="1"/>
        <end position="97"/>
    </location>
</feature>
<dbReference type="GO" id="GO:0003677">
    <property type="term" value="F:DNA binding"/>
    <property type="evidence" value="ECO:0007669"/>
    <property type="project" value="InterPro"/>
</dbReference>
<sequence>MDATHGGFRDLIRGALFTGCRYGELIRLRVADFDAPNGTLAVKISKSGKPRHVVLADEGRRFFEERILERPQQALIFLRDDGAPWAQSHQQRPLAKA</sequence>
<dbReference type="Gene3D" id="1.10.443.10">
    <property type="entry name" value="Intergrase catalytic core"/>
    <property type="match status" value="1"/>
</dbReference>
<dbReference type="Pfam" id="PF00589">
    <property type="entry name" value="Phage_integrase"/>
    <property type="match status" value="1"/>
</dbReference>
<organism evidence="3 4">
    <name type="scientific">Methylocella silvestris</name>
    <dbReference type="NCBI Taxonomy" id="199596"/>
    <lineage>
        <taxon>Bacteria</taxon>
        <taxon>Pseudomonadati</taxon>
        <taxon>Pseudomonadota</taxon>
        <taxon>Alphaproteobacteria</taxon>
        <taxon>Hyphomicrobiales</taxon>
        <taxon>Beijerinckiaceae</taxon>
        <taxon>Methylocella</taxon>
    </lineage>
</organism>
<gene>
    <name evidence="3" type="ORF">CR492_18585</name>
</gene>
<evidence type="ECO:0000256" key="1">
    <source>
        <dbReference type="ARBA" id="ARBA00023172"/>
    </source>
</evidence>
<evidence type="ECO:0000313" key="3">
    <source>
        <dbReference type="EMBL" id="PNG24431.1"/>
    </source>
</evidence>
<proteinExistence type="predicted"/>
<dbReference type="SUPFAM" id="SSF56349">
    <property type="entry name" value="DNA breaking-rejoining enzymes"/>
    <property type="match status" value="1"/>
</dbReference>
<evidence type="ECO:0000313" key="4">
    <source>
        <dbReference type="Proteomes" id="UP000236286"/>
    </source>
</evidence>
<reference evidence="3 4" key="1">
    <citation type="submission" date="2017-10" db="EMBL/GenBank/DDBJ databases">
        <title>Genome announcement of Methylocella silvestris TVC from permafrost.</title>
        <authorList>
            <person name="Wang J."/>
            <person name="Geng K."/>
            <person name="Ul-Haque F."/>
            <person name="Crombie A.T."/>
            <person name="Street L.E."/>
            <person name="Wookey P.A."/>
            <person name="Murrell J.C."/>
            <person name="Pratscher J."/>
        </authorList>
    </citation>
    <scope>NUCLEOTIDE SEQUENCE [LARGE SCALE GENOMIC DNA]</scope>
    <source>
        <strain evidence="3 4">TVC</strain>
    </source>
</reference>
<dbReference type="GO" id="GO:0015074">
    <property type="term" value="P:DNA integration"/>
    <property type="evidence" value="ECO:0007669"/>
    <property type="project" value="InterPro"/>
</dbReference>
<dbReference type="EMBL" id="PDZR01000032">
    <property type="protein sequence ID" value="PNG24431.1"/>
    <property type="molecule type" value="Genomic_DNA"/>
</dbReference>
<accession>A0A2J7TCD7</accession>
<dbReference type="AlphaFoldDB" id="A0A2J7TCD7"/>
<dbReference type="GO" id="GO:0006310">
    <property type="term" value="P:DNA recombination"/>
    <property type="evidence" value="ECO:0007669"/>
    <property type="project" value="UniProtKB-KW"/>
</dbReference>
<protein>
    <recommendedName>
        <fullName evidence="2">Tyr recombinase domain-containing protein</fullName>
    </recommendedName>
</protein>
<dbReference type="InterPro" id="IPR013762">
    <property type="entry name" value="Integrase-like_cat_sf"/>
</dbReference>